<comment type="subcellular location">
    <subcellularLocation>
        <location evidence="1">Cell envelope</location>
    </subcellularLocation>
</comment>
<evidence type="ECO:0000313" key="9">
    <source>
        <dbReference type="EMBL" id="GAA0715339.1"/>
    </source>
</evidence>
<evidence type="ECO:0000313" key="10">
    <source>
        <dbReference type="Proteomes" id="UP001501523"/>
    </source>
</evidence>
<evidence type="ECO:0000259" key="7">
    <source>
        <dbReference type="Pfam" id="PF23892"/>
    </source>
</evidence>
<dbReference type="InterPro" id="IPR056412">
    <property type="entry name" value="Ig_CycH"/>
</dbReference>
<keyword evidence="3" id="KW-0201">Cytochrome c-type biogenesis</keyword>
<keyword evidence="6" id="KW-1133">Transmembrane helix</keyword>
<organism evidence="9 10">
    <name type="scientific">Dokdonella soli</name>
    <dbReference type="NCBI Taxonomy" id="529810"/>
    <lineage>
        <taxon>Bacteria</taxon>
        <taxon>Pseudomonadati</taxon>
        <taxon>Pseudomonadota</taxon>
        <taxon>Gammaproteobacteria</taxon>
        <taxon>Lysobacterales</taxon>
        <taxon>Rhodanobacteraceae</taxon>
        <taxon>Dokdonella</taxon>
    </lineage>
</organism>
<dbReference type="InterPro" id="IPR011990">
    <property type="entry name" value="TPR-like_helical_dom_sf"/>
</dbReference>
<dbReference type="PANTHER" id="PTHR47870:SF4">
    <property type="entry name" value="CYTOCHROME C-TYPE BIOGENESIS PROTEIN CYCH"/>
    <property type="match status" value="1"/>
</dbReference>
<feature type="domain" description="Cytochrome c-type biogenesis protein H Ig-like" evidence="7">
    <location>
        <begin position="315"/>
        <end position="422"/>
    </location>
</feature>
<dbReference type="Pfam" id="PF23892">
    <property type="entry name" value="Ig_CycH"/>
    <property type="match status" value="1"/>
</dbReference>
<keyword evidence="6" id="KW-0812">Transmembrane</keyword>
<evidence type="ECO:0000259" key="8">
    <source>
        <dbReference type="Pfam" id="PF23914"/>
    </source>
</evidence>
<evidence type="ECO:0000256" key="2">
    <source>
        <dbReference type="ARBA" id="ARBA00022737"/>
    </source>
</evidence>
<dbReference type="EMBL" id="BAAAEU010000008">
    <property type="protein sequence ID" value="GAA0715339.1"/>
    <property type="molecule type" value="Genomic_DNA"/>
</dbReference>
<dbReference type="Proteomes" id="UP001501523">
    <property type="component" value="Unassembled WGS sequence"/>
</dbReference>
<dbReference type="InterPro" id="IPR017560">
    <property type="entry name" value="Cyt_c_biogenesis_CcmI"/>
</dbReference>
<feature type="region of interest" description="Disordered" evidence="5">
    <location>
        <begin position="265"/>
        <end position="308"/>
    </location>
</feature>
<evidence type="ECO:0000256" key="4">
    <source>
        <dbReference type="ARBA" id="ARBA00022803"/>
    </source>
</evidence>
<dbReference type="RefSeq" id="WP_343790703.1">
    <property type="nucleotide sequence ID" value="NZ_BAAAEU010000008.1"/>
</dbReference>
<dbReference type="InterPro" id="IPR056413">
    <property type="entry name" value="TPR_CcmH_CycH"/>
</dbReference>
<keyword evidence="4" id="KW-0802">TPR repeat</keyword>
<reference evidence="9 10" key="1">
    <citation type="journal article" date="2019" name="Int. J. Syst. Evol. Microbiol.">
        <title>The Global Catalogue of Microorganisms (GCM) 10K type strain sequencing project: providing services to taxonomists for standard genome sequencing and annotation.</title>
        <authorList>
            <consortium name="The Broad Institute Genomics Platform"/>
            <consortium name="The Broad Institute Genome Sequencing Center for Infectious Disease"/>
            <person name="Wu L."/>
            <person name="Ma J."/>
        </authorList>
    </citation>
    <scope>NUCLEOTIDE SEQUENCE [LARGE SCALE GENOMIC DNA]</scope>
    <source>
        <strain evidence="9 10">JCM 15421</strain>
    </source>
</reference>
<accession>A0ABN1IJD3</accession>
<gene>
    <name evidence="9" type="primary">ccmI</name>
    <name evidence="9" type="ORF">GCM10009105_20740</name>
</gene>
<feature type="domain" description="Cytochrome c-type biogenesis protein H TPR" evidence="8">
    <location>
        <begin position="127"/>
        <end position="253"/>
    </location>
</feature>
<keyword evidence="10" id="KW-1185">Reference proteome</keyword>
<evidence type="ECO:0000256" key="3">
    <source>
        <dbReference type="ARBA" id="ARBA00022748"/>
    </source>
</evidence>
<protein>
    <submittedName>
        <fullName evidence="9">C-type cytochrome biogenesis protein CcmI</fullName>
    </submittedName>
</protein>
<keyword evidence="6" id="KW-0472">Membrane</keyword>
<dbReference type="InterPro" id="IPR051263">
    <property type="entry name" value="C-type_cytochrome_biogenesis"/>
</dbReference>
<dbReference type="SUPFAM" id="SSF48452">
    <property type="entry name" value="TPR-like"/>
    <property type="match status" value="1"/>
</dbReference>
<dbReference type="Gene3D" id="1.25.40.10">
    <property type="entry name" value="Tetratricopeptide repeat domain"/>
    <property type="match status" value="1"/>
</dbReference>
<keyword evidence="2" id="KW-0677">Repeat</keyword>
<dbReference type="NCBIfam" id="TIGR03142">
    <property type="entry name" value="cytochro_ccmI"/>
    <property type="match status" value="1"/>
</dbReference>
<dbReference type="PANTHER" id="PTHR47870">
    <property type="entry name" value="CYTOCHROME C-TYPE BIOGENESIS PROTEIN CCMH"/>
    <property type="match status" value="1"/>
</dbReference>
<evidence type="ECO:0000256" key="5">
    <source>
        <dbReference type="SAM" id="MobiDB-lite"/>
    </source>
</evidence>
<evidence type="ECO:0000256" key="6">
    <source>
        <dbReference type="SAM" id="Phobius"/>
    </source>
</evidence>
<sequence length="426" mass="45158">MTIFLACAALMVAAALAFVLVPLLRNARTAQGADASARRLRALDEALAAGVVDAGEYATKRASLAQPVTSPTTARPSRASFAALLLVALLLPASALLLYRFVGTPQALDPANLAADVAAAHGDRGPEMEQAIAMLSARLKEHPDDVEGWALLGRAYQATHRIDQSLDALRHAHELAADNAAITVEYAQALALAAPGHRIEGESRKLLETALNADAQNQRALWLLGISDYQTAHYDAAIARWNTLLPLLAENSDVVRSVKKQIAEAEARRDGKALPEAASMPESASAPTDARPSVASADTRTDSNPATTAANTVRLTIRVALDSKLKDRLDPEATLFVFARAASGPPMPLAIQRLKAGQLPLTVTLDESMGMLPTMKLSMFPQVVVGARVSKSGNAMPQSGDLQRLSAPLDVHRTEPIELTIDQAIP</sequence>
<comment type="caution">
    <text evidence="9">The sequence shown here is derived from an EMBL/GenBank/DDBJ whole genome shotgun (WGS) entry which is preliminary data.</text>
</comment>
<proteinExistence type="predicted"/>
<feature type="compositionally biased region" description="Low complexity" evidence="5">
    <location>
        <begin position="274"/>
        <end position="287"/>
    </location>
</feature>
<dbReference type="Pfam" id="PF23914">
    <property type="entry name" value="TPR_CcmH_CycH"/>
    <property type="match status" value="1"/>
</dbReference>
<evidence type="ECO:0000256" key="1">
    <source>
        <dbReference type="ARBA" id="ARBA00004196"/>
    </source>
</evidence>
<name>A0ABN1IJD3_9GAMM</name>
<feature type="transmembrane region" description="Helical" evidence="6">
    <location>
        <begin position="79"/>
        <end position="99"/>
    </location>
</feature>
<feature type="compositionally biased region" description="Polar residues" evidence="5">
    <location>
        <begin position="296"/>
        <end position="308"/>
    </location>
</feature>